<comment type="caution">
    <text evidence="1">The sequence shown here is derived from an EMBL/GenBank/DDBJ whole genome shotgun (WGS) entry which is preliminary data.</text>
</comment>
<dbReference type="Proteomes" id="UP001470230">
    <property type="component" value="Unassembled WGS sequence"/>
</dbReference>
<keyword evidence="2" id="KW-1185">Reference proteome</keyword>
<evidence type="ECO:0008006" key="3">
    <source>
        <dbReference type="Google" id="ProtNLM"/>
    </source>
</evidence>
<protein>
    <recommendedName>
        <fullName evidence="3">HTH psq-type domain-containing protein</fullName>
    </recommendedName>
</protein>
<accession>A0ABR2IY45</accession>
<reference evidence="1 2" key="1">
    <citation type="submission" date="2024-04" db="EMBL/GenBank/DDBJ databases">
        <title>Tritrichomonas musculus Genome.</title>
        <authorList>
            <person name="Alves-Ferreira E."/>
            <person name="Grigg M."/>
            <person name="Lorenzi H."/>
            <person name="Galac M."/>
        </authorList>
    </citation>
    <scope>NUCLEOTIDE SEQUENCE [LARGE SCALE GENOMIC DNA]</scope>
    <source>
        <strain evidence="1 2">EAF2021</strain>
    </source>
</reference>
<sequence length="76" mass="8621">MILINRSPNTVKSFFKSFKQHKTLFPPRGPPKSINDETTNGILRSVKACPTQTLSEISKDFDVSPTKVKFILKEKN</sequence>
<gene>
    <name evidence="1" type="ORF">M9Y10_008412</name>
</gene>
<organism evidence="1 2">
    <name type="scientific">Tritrichomonas musculus</name>
    <dbReference type="NCBI Taxonomy" id="1915356"/>
    <lineage>
        <taxon>Eukaryota</taxon>
        <taxon>Metamonada</taxon>
        <taxon>Parabasalia</taxon>
        <taxon>Tritrichomonadida</taxon>
        <taxon>Tritrichomonadidae</taxon>
        <taxon>Tritrichomonas</taxon>
    </lineage>
</organism>
<evidence type="ECO:0000313" key="2">
    <source>
        <dbReference type="Proteomes" id="UP001470230"/>
    </source>
</evidence>
<name>A0ABR2IY45_9EUKA</name>
<dbReference type="EMBL" id="JAPFFF010000014">
    <property type="protein sequence ID" value="KAK8870528.1"/>
    <property type="molecule type" value="Genomic_DNA"/>
</dbReference>
<evidence type="ECO:0000313" key="1">
    <source>
        <dbReference type="EMBL" id="KAK8870528.1"/>
    </source>
</evidence>
<proteinExistence type="predicted"/>